<gene>
    <name evidence="6" type="ORF">GOP47_0020427</name>
</gene>
<evidence type="ECO:0000259" key="5">
    <source>
        <dbReference type="Pfam" id="PF14432"/>
    </source>
</evidence>
<dbReference type="SUPFAM" id="SSF48452">
    <property type="entry name" value="TPR-like"/>
    <property type="match status" value="1"/>
</dbReference>
<comment type="similarity">
    <text evidence="2">Belongs to the PPR family. PCMP-E subfamily.</text>
</comment>
<dbReference type="InterPro" id="IPR032867">
    <property type="entry name" value="DYW_dom"/>
</dbReference>
<evidence type="ECO:0000313" key="7">
    <source>
        <dbReference type="Proteomes" id="UP000886520"/>
    </source>
</evidence>
<dbReference type="Pfam" id="PF01535">
    <property type="entry name" value="PPR"/>
    <property type="match status" value="7"/>
</dbReference>
<dbReference type="GO" id="GO:0009451">
    <property type="term" value="P:RNA modification"/>
    <property type="evidence" value="ECO:0007669"/>
    <property type="project" value="InterPro"/>
</dbReference>
<feature type="region of interest" description="Disordered" evidence="4">
    <location>
        <begin position="69"/>
        <end position="102"/>
    </location>
</feature>
<dbReference type="InterPro" id="IPR002885">
    <property type="entry name" value="PPR_rpt"/>
</dbReference>
<dbReference type="FunFam" id="1.25.40.10:FF:000344">
    <property type="entry name" value="Pentatricopeptide repeat-containing protein"/>
    <property type="match status" value="1"/>
</dbReference>
<evidence type="ECO:0000256" key="4">
    <source>
        <dbReference type="SAM" id="MobiDB-lite"/>
    </source>
</evidence>
<keyword evidence="1" id="KW-0677">Repeat</keyword>
<feature type="repeat" description="PPR" evidence="3">
    <location>
        <begin position="696"/>
        <end position="730"/>
    </location>
</feature>
<dbReference type="Pfam" id="PF14432">
    <property type="entry name" value="DYW_deaminase"/>
    <property type="match status" value="1"/>
</dbReference>
<organism evidence="6 7">
    <name type="scientific">Adiantum capillus-veneris</name>
    <name type="common">Maidenhair fern</name>
    <dbReference type="NCBI Taxonomy" id="13818"/>
    <lineage>
        <taxon>Eukaryota</taxon>
        <taxon>Viridiplantae</taxon>
        <taxon>Streptophyta</taxon>
        <taxon>Embryophyta</taxon>
        <taxon>Tracheophyta</taxon>
        <taxon>Polypodiopsida</taxon>
        <taxon>Polypodiidae</taxon>
        <taxon>Polypodiales</taxon>
        <taxon>Pteridineae</taxon>
        <taxon>Pteridaceae</taxon>
        <taxon>Vittarioideae</taxon>
        <taxon>Adiantum</taxon>
    </lineage>
</organism>
<dbReference type="Gene3D" id="1.25.40.10">
    <property type="entry name" value="Tetratricopeptide repeat domain"/>
    <property type="match status" value="8"/>
</dbReference>
<sequence>MAMALVPSPLSTSSKQPLLETHLHTPLQTPGSWTSTDNLSSRVVFGKAAPHFTGGIFSERRDHIHPLGEVMEPPESASSAGNSPLPAKESGGASTQNEHEVDARSVSLLDAAKVEDSQASFQEKALTRESIIEHLSRQTFELAEGMLLHSILIESGLELKTFEENILMNMYGKFGAVEDACFLFHHMQQPNVISWNTLMSAYLHQKYFFEVLELFSEMHQEGFPPDLITLTIALRSCAGLAAFSEGRLIHYLVVIDGLEAEISIGPSLILMYTRCGAWKEARFMFDNMLERDDFTWTIMILACFDHGHYEDTLRLYRQMQQEGRVPSKVILLSALKSCTNLSDLVQGKLIHKYIADSAFAYDEELAGALVAMYGQCRATDLARSVFESIRACTVTSYNTMMGAYLSKRLHRNAFLLLNRMLEDGLIPHAAIYSKAVQACEGYAALEDVRDFHSHVIMSGLDSEVMMGTAVVSMYCKCGEIAEARSIFSQMKVREVLAWNVLLATCVQLQRPYECIEVFEEMLRDGIDPSKEAFSCVLSSCAHLGALEKGKIIHANVIEAELELDAVLGSALINMYGKGGAVEDAHCVFDDMHDSNVIHWTSMIAGYVRQGRARDALQLFDKMQQERVKPNSITFTNVLNACASLGALTEGQMIHVSIKDSELKVDAGLANALLHMYCKCGSLKEARLVFEDIVHKKTVSWNVLIAAYIEQDQYELAIQLFQQMQKQRVEADEITFVSILRACACLEDLELGKEIHSYVVQRGLGSGIIFATTLIRMYGGCGALQESHWVFDEIKEHNVVSWTSLMTVYAQQGHGEEAIELFHQMRVEGWEPDHFTLVSVLGAYASLKLSAPDDVVQACFKCNFKSDVQLGNALINMYAKCSAIKSAESIFEKMRGRSVVTWNTMISAYGQHGFGKEALELLQRAHQEGISPDELTWCHCLSICADLGSLGQGKLIHRGIVACGYEANVGLGNAMISMYGKCGAMEEAVFVFNSIQRDVVSWNAILATLSQHGFVEKVVQTFRRMRVEGIKPDEVTFLSVLNTCRHAGLVEDGCDFFKWMRDSLKSVLTINHYGCLIDLFGKSGHLDVAEDLICTVPFYTNALLWMTLLGSCRNHSDLERGERALDYVARLDPGNAAPYVLMSNIYATHGRWADVKMLREVMLKKGIQKRPGVSTIEVNNRVHSFLPRDMRHPDRHAIYKKLEILNQELKAQGYVPDTRLALGDADEESKKYLLCHHSERLALAFGLIRTPSKEPLLIVKSLRMCADCHAAFKLLSTIVDREITVRDARRFHCFSKGLCSCGDYW</sequence>
<dbReference type="Pfam" id="PF13041">
    <property type="entry name" value="PPR_2"/>
    <property type="match status" value="6"/>
</dbReference>
<evidence type="ECO:0000256" key="1">
    <source>
        <dbReference type="ARBA" id="ARBA00022737"/>
    </source>
</evidence>
<feature type="repeat" description="PPR" evidence="3">
    <location>
        <begin position="595"/>
        <end position="629"/>
    </location>
</feature>
<feature type="repeat" description="PPR" evidence="3">
    <location>
        <begin position="897"/>
        <end position="931"/>
    </location>
</feature>
<dbReference type="FunFam" id="1.25.40.10:FF:000073">
    <property type="entry name" value="Pentatricopeptide repeat-containing protein chloroplastic"/>
    <property type="match status" value="2"/>
</dbReference>
<feature type="repeat" description="PPR" evidence="3">
    <location>
        <begin position="393"/>
        <end position="427"/>
    </location>
</feature>
<feature type="repeat" description="PPR" evidence="3">
    <location>
        <begin position="797"/>
        <end position="831"/>
    </location>
</feature>
<proteinExistence type="inferred from homology"/>
<accession>A0A9D4UDH3</accession>
<dbReference type="GO" id="GO:0008270">
    <property type="term" value="F:zinc ion binding"/>
    <property type="evidence" value="ECO:0007669"/>
    <property type="project" value="InterPro"/>
</dbReference>
<dbReference type="NCBIfam" id="TIGR00756">
    <property type="entry name" value="PPR"/>
    <property type="match status" value="10"/>
</dbReference>
<dbReference type="GO" id="GO:0005739">
    <property type="term" value="C:mitochondrion"/>
    <property type="evidence" value="ECO:0007669"/>
    <property type="project" value="UniProtKB-ARBA"/>
</dbReference>
<keyword evidence="7" id="KW-1185">Reference proteome</keyword>
<dbReference type="InterPro" id="IPR046848">
    <property type="entry name" value="E_motif"/>
</dbReference>
<feature type="repeat" description="PPR" evidence="3">
    <location>
        <begin position="191"/>
        <end position="225"/>
    </location>
</feature>
<dbReference type="Proteomes" id="UP000886520">
    <property type="component" value="Chromosome 19"/>
</dbReference>
<feature type="repeat" description="PPR" evidence="3">
    <location>
        <begin position="494"/>
        <end position="528"/>
    </location>
</feature>
<dbReference type="FunFam" id="1.25.40.10:FF:001093">
    <property type="entry name" value="Pentatricopeptide repeat-containing protein At2g34400"/>
    <property type="match status" value="1"/>
</dbReference>
<evidence type="ECO:0000313" key="6">
    <source>
        <dbReference type="EMBL" id="KAI5065732.1"/>
    </source>
</evidence>
<feature type="repeat" description="PPR" evidence="3">
    <location>
        <begin position="292"/>
        <end position="326"/>
    </location>
</feature>
<dbReference type="GO" id="GO:0003723">
    <property type="term" value="F:RNA binding"/>
    <property type="evidence" value="ECO:0007669"/>
    <property type="project" value="InterPro"/>
</dbReference>
<feature type="repeat" description="PPR" evidence="3">
    <location>
        <begin position="997"/>
        <end position="1031"/>
    </location>
</feature>
<dbReference type="PANTHER" id="PTHR47926">
    <property type="entry name" value="PENTATRICOPEPTIDE REPEAT-CONTAINING PROTEIN"/>
    <property type="match status" value="1"/>
</dbReference>
<dbReference type="InterPro" id="IPR046960">
    <property type="entry name" value="PPR_At4g14850-like_plant"/>
</dbReference>
<dbReference type="EMBL" id="JABFUD020000019">
    <property type="protein sequence ID" value="KAI5065732.1"/>
    <property type="molecule type" value="Genomic_DNA"/>
</dbReference>
<dbReference type="PANTHER" id="PTHR47926:SF533">
    <property type="entry name" value="DYW DOMAIN-CONTAINING PROTEIN"/>
    <property type="match status" value="1"/>
</dbReference>
<protein>
    <recommendedName>
        <fullName evidence="5">DYW domain-containing protein</fullName>
    </recommendedName>
</protein>
<reference evidence="6" key="1">
    <citation type="submission" date="2021-01" db="EMBL/GenBank/DDBJ databases">
        <title>Adiantum capillus-veneris genome.</title>
        <authorList>
            <person name="Fang Y."/>
            <person name="Liao Q."/>
        </authorList>
    </citation>
    <scope>NUCLEOTIDE SEQUENCE</scope>
    <source>
        <strain evidence="6">H3</strain>
        <tissue evidence="6">Leaf</tissue>
    </source>
</reference>
<comment type="caution">
    <text evidence="6">The sequence shown here is derived from an EMBL/GenBank/DDBJ whole genome shotgun (WGS) entry which is preliminary data.</text>
</comment>
<dbReference type="FunFam" id="1.25.40.10:FF:000205">
    <property type="entry name" value="Pentatricopeptide repeat-containing protein, mitochondrial"/>
    <property type="match status" value="1"/>
</dbReference>
<name>A0A9D4UDH3_ADICA</name>
<evidence type="ECO:0000256" key="2">
    <source>
        <dbReference type="ARBA" id="ARBA00061659"/>
    </source>
</evidence>
<evidence type="ECO:0000256" key="3">
    <source>
        <dbReference type="PROSITE-ProRule" id="PRU00708"/>
    </source>
</evidence>
<dbReference type="Pfam" id="PF20431">
    <property type="entry name" value="E_motif"/>
    <property type="match status" value="1"/>
</dbReference>
<dbReference type="PROSITE" id="PS51375">
    <property type="entry name" value="PPR"/>
    <property type="match status" value="9"/>
</dbReference>
<dbReference type="OrthoDB" id="185373at2759"/>
<dbReference type="InterPro" id="IPR011990">
    <property type="entry name" value="TPR-like_helical_dom_sf"/>
</dbReference>
<feature type="domain" description="DYW" evidence="5">
    <location>
        <begin position="1212"/>
        <end position="1304"/>
    </location>
</feature>